<name>A0A392MRJ3_9FABA</name>
<protein>
    <submittedName>
        <fullName evidence="1">Uncharacterized protein</fullName>
    </submittedName>
</protein>
<accession>A0A392MRJ3</accession>
<evidence type="ECO:0000313" key="2">
    <source>
        <dbReference type="Proteomes" id="UP000265520"/>
    </source>
</evidence>
<gene>
    <name evidence="1" type="ORF">A2U01_0011097</name>
</gene>
<proteinExistence type="predicted"/>
<organism evidence="1 2">
    <name type="scientific">Trifolium medium</name>
    <dbReference type="NCBI Taxonomy" id="97028"/>
    <lineage>
        <taxon>Eukaryota</taxon>
        <taxon>Viridiplantae</taxon>
        <taxon>Streptophyta</taxon>
        <taxon>Embryophyta</taxon>
        <taxon>Tracheophyta</taxon>
        <taxon>Spermatophyta</taxon>
        <taxon>Magnoliopsida</taxon>
        <taxon>eudicotyledons</taxon>
        <taxon>Gunneridae</taxon>
        <taxon>Pentapetalae</taxon>
        <taxon>rosids</taxon>
        <taxon>fabids</taxon>
        <taxon>Fabales</taxon>
        <taxon>Fabaceae</taxon>
        <taxon>Papilionoideae</taxon>
        <taxon>50 kb inversion clade</taxon>
        <taxon>NPAAA clade</taxon>
        <taxon>Hologalegina</taxon>
        <taxon>IRL clade</taxon>
        <taxon>Trifolieae</taxon>
        <taxon>Trifolium</taxon>
    </lineage>
</organism>
<sequence>DSENMLAGYFGLCGWVRVFMVDAMLLDDRMRFLVSCGWKGGDFAKFWGGAGFMRENKRWRFREVQDGFNVWHHTQSAIVPASKL</sequence>
<keyword evidence="2" id="KW-1185">Reference proteome</keyword>
<evidence type="ECO:0000313" key="1">
    <source>
        <dbReference type="EMBL" id="MCH90186.1"/>
    </source>
</evidence>
<feature type="non-terminal residue" evidence="1">
    <location>
        <position position="1"/>
    </location>
</feature>
<comment type="caution">
    <text evidence="1">The sequence shown here is derived from an EMBL/GenBank/DDBJ whole genome shotgun (WGS) entry which is preliminary data.</text>
</comment>
<dbReference type="Proteomes" id="UP000265520">
    <property type="component" value="Unassembled WGS sequence"/>
</dbReference>
<dbReference type="EMBL" id="LXQA010017778">
    <property type="protein sequence ID" value="MCH90186.1"/>
    <property type="molecule type" value="Genomic_DNA"/>
</dbReference>
<dbReference type="AlphaFoldDB" id="A0A392MRJ3"/>
<reference evidence="1 2" key="1">
    <citation type="journal article" date="2018" name="Front. Plant Sci.">
        <title>Red Clover (Trifolium pratense) and Zigzag Clover (T. medium) - A Picture of Genomic Similarities and Differences.</title>
        <authorList>
            <person name="Dluhosova J."/>
            <person name="Istvanek J."/>
            <person name="Nedelnik J."/>
            <person name="Repkova J."/>
        </authorList>
    </citation>
    <scope>NUCLEOTIDE SEQUENCE [LARGE SCALE GENOMIC DNA]</scope>
    <source>
        <strain evidence="2">cv. 10/8</strain>
        <tissue evidence="1">Leaf</tissue>
    </source>
</reference>